<organism evidence="1 2">
    <name type="scientific">Eimeria mitis</name>
    <dbReference type="NCBI Taxonomy" id="44415"/>
    <lineage>
        <taxon>Eukaryota</taxon>
        <taxon>Sar</taxon>
        <taxon>Alveolata</taxon>
        <taxon>Apicomplexa</taxon>
        <taxon>Conoidasida</taxon>
        <taxon>Coccidia</taxon>
        <taxon>Eucoccidiorida</taxon>
        <taxon>Eimeriorina</taxon>
        <taxon>Eimeriidae</taxon>
        <taxon>Eimeria</taxon>
    </lineage>
</organism>
<dbReference type="VEuPathDB" id="ToxoDB:EMH_0054490"/>
<name>U6K123_9EIME</name>
<dbReference type="EMBL" id="HG682246">
    <property type="protein sequence ID" value="CDJ30012.1"/>
    <property type="molecule type" value="Genomic_DNA"/>
</dbReference>
<dbReference type="RefSeq" id="XP_013352579.1">
    <property type="nucleotide sequence ID" value="XM_013497125.1"/>
</dbReference>
<evidence type="ECO:0000313" key="2">
    <source>
        <dbReference type="Proteomes" id="UP000030744"/>
    </source>
</evidence>
<reference evidence="1" key="2">
    <citation type="submission" date="2013-10" db="EMBL/GenBank/DDBJ databases">
        <authorList>
            <person name="Aslett M."/>
        </authorList>
    </citation>
    <scope>NUCLEOTIDE SEQUENCE [LARGE SCALE GENOMIC DNA]</scope>
    <source>
        <strain evidence="1">Houghton</strain>
    </source>
</reference>
<sequence length="188" mass="21171">MDACYSSRREELPWPATTKLLLLASEHLTRIFLFAFANRATSVAEGTNHALIVFAPLRRGKKKRLSGNDAMQCRRRTVAEFSCLQRLECEAQGGRLNAAITCISLQVDCFIAAYGRISRVRCSRMEERYPRGYSSDGETMTGWNAVSKPFLSVGTQPGVKWGLCIWESLRLHDEFALNCYASRAPVNR</sequence>
<protein>
    <submittedName>
        <fullName evidence="1">Uncharacterized protein</fullName>
    </submittedName>
</protein>
<evidence type="ECO:0000313" key="1">
    <source>
        <dbReference type="EMBL" id="CDJ30012.1"/>
    </source>
</evidence>
<dbReference type="GeneID" id="25380111"/>
<dbReference type="Proteomes" id="UP000030744">
    <property type="component" value="Unassembled WGS sequence"/>
</dbReference>
<dbReference type="AlphaFoldDB" id="U6K123"/>
<gene>
    <name evidence="1" type="ORF">EMH_0054490</name>
</gene>
<proteinExistence type="predicted"/>
<accession>U6K123</accession>
<keyword evidence="2" id="KW-1185">Reference proteome</keyword>
<reference evidence="1" key="1">
    <citation type="submission" date="2013-10" db="EMBL/GenBank/DDBJ databases">
        <title>Genomic analysis of the causative agents of coccidiosis in chickens.</title>
        <authorList>
            <person name="Reid A.J."/>
            <person name="Blake D."/>
            <person name="Billington K."/>
            <person name="Browne H."/>
            <person name="Dunn M."/>
            <person name="Hung S."/>
            <person name="Kawahara F."/>
            <person name="Miranda-Saavedra D."/>
            <person name="Mourier T."/>
            <person name="Nagra H."/>
            <person name="Otto T.D."/>
            <person name="Rawlings N."/>
            <person name="Sanchez A."/>
            <person name="Sanders M."/>
            <person name="Subramaniam C."/>
            <person name="Tay Y."/>
            <person name="Dear P."/>
            <person name="Doerig C."/>
            <person name="Gruber A."/>
            <person name="Parkinson J."/>
            <person name="Shirley M."/>
            <person name="Wan K.L."/>
            <person name="Berriman M."/>
            <person name="Tomley F."/>
            <person name="Pain A."/>
        </authorList>
    </citation>
    <scope>NUCLEOTIDE SEQUENCE [LARGE SCALE GENOMIC DNA]</scope>
    <source>
        <strain evidence="1">Houghton</strain>
    </source>
</reference>